<keyword evidence="2" id="KW-1185">Reference proteome</keyword>
<name>A0A2P5E3C8_PARAD</name>
<protein>
    <recommendedName>
        <fullName evidence="3">Nucleic acid-binding, OB-fold containing protein</fullName>
    </recommendedName>
</protein>
<evidence type="ECO:0000313" key="1">
    <source>
        <dbReference type="EMBL" id="PON80037.1"/>
    </source>
</evidence>
<accession>A0A2P5E3C8</accession>
<dbReference type="EMBL" id="JXTB01000002">
    <property type="protein sequence ID" value="PON80037.1"/>
    <property type="molecule type" value="Genomic_DNA"/>
</dbReference>
<reference evidence="2" key="1">
    <citation type="submission" date="2016-06" db="EMBL/GenBank/DDBJ databases">
        <title>Parallel loss of symbiosis genes in relatives of nitrogen-fixing non-legume Parasponia.</title>
        <authorList>
            <person name="Van Velzen R."/>
            <person name="Holmer R."/>
            <person name="Bu F."/>
            <person name="Rutten L."/>
            <person name="Van Zeijl A."/>
            <person name="Liu W."/>
            <person name="Santuari L."/>
            <person name="Cao Q."/>
            <person name="Sharma T."/>
            <person name="Shen D."/>
            <person name="Roswanjaya Y."/>
            <person name="Wardhani T."/>
            <person name="Kalhor M.S."/>
            <person name="Jansen J."/>
            <person name="Van den Hoogen J."/>
            <person name="Gungor B."/>
            <person name="Hartog M."/>
            <person name="Hontelez J."/>
            <person name="Verver J."/>
            <person name="Yang W.-C."/>
            <person name="Schijlen E."/>
            <person name="Repin R."/>
            <person name="Schilthuizen M."/>
            <person name="Schranz E."/>
            <person name="Heidstra R."/>
            <person name="Miyata K."/>
            <person name="Fedorova E."/>
            <person name="Kohlen W."/>
            <person name="Bisseling T."/>
            <person name="Smit S."/>
            <person name="Geurts R."/>
        </authorList>
    </citation>
    <scope>NUCLEOTIDE SEQUENCE [LARGE SCALE GENOMIC DNA]</scope>
    <source>
        <strain evidence="2">cv. WU1-14</strain>
    </source>
</reference>
<evidence type="ECO:0008006" key="3">
    <source>
        <dbReference type="Google" id="ProtNLM"/>
    </source>
</evidence>
<proteinExistence type="predicted"/>
<dbReference type="AlphaFoldDB" id="A0A2P5E3C8"/>
<dbReference type="Proteomes" id="UP000237105">
    <property type="component" value="Unassembled WGS sequence"/>
</dbReference>
<dbReference type="OrthoDB" id="1924490at2759"/>
<organism evidence="1 2">
    <name type="scientific">Parasponia andersonii</name>
    <name type="common">Sponia andersonii</name>
    <dbReference type="NCBI Taxonomy" id="3476"/>
    <lineage>
        <taxon>Eukaryota</taxon>
        <taxon>Viridiplantae</taxon>
        <taxon>Streptophyta</taxon>
        <taxon>Embryophyta</taxon>
        <taxon>Tracheophyta</taxon>
        <taxon>Spermatophyta</taxon>
        <taxon>Magnoliopsida</taxon>
        <taxon>eudicotyledons</taxon>
        <taxon>Gunneridae</taxon>
        <taxon>Pentapetalae</taxon>
        <taxon>rosids</taxon>
        <taxon>fabids</taxon>
        <taxon>Rosales</taxon>
        <taxon>Cannabaceae</taxon>
        <taxon>Parasponia</taxon>
    </lineage>
</organism>
<evidence type="ECO:0000313" key="2">
    <source>
        <dbReference type="Proteomes" id="UP000237105"/>
    </source>
</evidence>
<gene>
    <name evidence="1" type="ORF">PanWU01x14_004870</name>
</gene>
<sequence>MALFGSTYFRARDADHILQQITEGEIYQVNNFNIAPDKPKYKIVLHIAML</sequence>
<comment type="caution">
    <text evidence="1">The sequence shown here is derived from an EMBL/GenBank/DDBJ whole genome shotgun (WGS) entry which is preliminary data.</text>
</comment>